<dbReference type="InterPro" id="IPR000933">
    <property type="entry name" value="Glyco_hydro_29"/>
</dbReference>
<evidence type="ECO:0000256" key="1">
    <source>
        <dbReference type="ARBA" id="ARBA00004071"/>
    </source>
</evidence>
<dbReference type="GO" id="GO:0006004">
    <property type="term" value="P:fucose metabolic process"/>
    <property type="evidence" value="ECO:0007669"/>
    <property type="project" value="InterPro"/>
</dbReference>
<dbReference type="GO" id="GO:0004560">
    <property type="term" value="F:alpha-L-fucosidase activity"/>
    <property type="evidence" value="ECO:0007669"/>
    <property type="project" value="InterPro"/>
</dbReference>
<dbReference type="SUPFAM" id="SSF51445">
    <property type="entry name" value="(Trans)glycosidases"/>
    <property type="match status" value="1"/>
</dbReference>
<evidence type="ECO:0000256" key="4">
    <source>
        <dbReference type="ARBA" id="ARBA00022729"/>
    </source>
</evidence>
<dbReference type="EC" id="3.2.1.51" evidence="3"/>
<organism evidence="9 10">
    <name type="scientific">Candidatus Phocaeicola excrementipullorum</name>
    <dbReference type="NCBI Taxonomy" id="2838731"/>
    <lineage>
        <taxon>Bacteria</taxon>
        <taxon>Pseudomonadati</taxon>
        <taxon>Bacteroidota</taxon>
        <taxon>Bacteroidia</taxon>
        <taxon>Bacteroidales</taxon>
        <taxon>Bacteroidaceae</taxon>
        <taxon>Phocaeicola</taxon>
    </lineage>
</organism>
<protein>
    <recommendedName>
        <fullName evidence="3">alpha-L-fucosidase</fullName>
        <ecNumber evidence="3">3.2.1.51</ecNumber>
    </recommendedName>
</protein>
<dbReference type="Pfam" id="PF01120">
    <property type="entry name" value="Alpha_L_fucos"/>
    <property type="match status" value="1"/>
</dbReference>
<dbReference type="PRINTS" id="PR00741">
    <property type="entry name" value="GLHYDRLASE29"/>
</dbReference>
<evidence type="ECO:0000313" key="9">
    <source>
        <dbReference type="EMBL" id="MBU3855877.1"/>
    </source>
</evidence>
<evidence type="ECO:0000313" key="10">
    <source>
        <dbReference type="Proteomes" id="UP000784286"/>
    </source>
</evidence>
<sequence>MKKFVILFCLLLASAGMQAGHDTQSFRQWQDNKFSMFIHFGLYSKLGGVWKGKPVTQGYSEQIMAFAPVPKDKYEALAGEFNPDCFNADSIAALAKRAGMRSVVLTSKHHDGFCLFRTKTTAYNIYDASPCKRDLVKEMAEACKRAGLNFGLYFSLIDWHCPYASPMAPHNANFIPSKHHEYSKAQLKELLTRYGPISELWFDMGSNTPEQSRELYELVHRIQPSCMVSGRLGNDCYDFCVMGDNQYPDATLQTPWQTCASMFNETWGYRSWQKRENAKEKAAEKMRALANVVSHGGNYLLNIGPDGQGNVISFERQVLERIGKWLGQYGYAVYGSDSSPFNEEFDWGTAARKGKQLYLFLSGNYPKDGKITFNMPGYVLEKGDGKMASYLQYGEEIVLTVPASAYKDSVIHVLTLDFDKEITRFPGKNVRSTSLTAQNATPLYSYSCFDYYTNYKSIIGYSWNFDQILLKQLDLIYTPQEKGKTIDLTIDQKTYTVELGEGKPQSQDPLPGTAWGSLYLCGPKHTSFDAPAAPETERNGWKKLDADSGTVACKPFETYYLMQEVESPRQQRVIAEIGAGNGIEVCVNGVSIMKHLNPYRCSFRKEQVAIPLRKGKNCIVIRLYNRFENRFGYLFRTAEKPVTYKQEITLPEILNGKSHTVTVKPHKPASPHTDAELSNLRIRLRRIAM</sequence>
<comment type="function">
    <text evidence="1">Alpha-L-fucosidase is responsible for hydrolyzing the alpha-1,6-linked fucose joined to the reducing-end N-acetylglucosamine of the carbohydrate moieties of glycoproteins.</text>
</comment>
<keyword evidence="6" id="KW-0326">Glycosidase</keyword>
<dbReference type="EMBL" id="JAHLFJ010000046">
    <property type="protein sequence ID" value="MBU3855877.1"/>
    <property type="molecule type" value="Genomic_DNA"/>
</dbReference>
<comment type="similarity">
    <text evidence="2">Belongs to the glycosyl hydrolase 29 family.</text>
</comment>
<dbReference type="GO" id="GO:0016139">
    <property type="term" value="P:glycoside catabolic process"/>
    <property type="evidence" value="ECO:0007669"/>
    <property type="project" value="TreeGrafter"/>
</dbReference>
<dbReference type="AlphaFoldDB" id="A0A948TM85"/>
<reference evidence="9" key="1">
    <citation type="journal article" date="2021" name="PeerJ">
        <title>Extensive microbial diversity within the chicken gut microbiome revealed by metagenomics and culture.</title>
        <authorList>
            <person name="Gilroy R."/>
            <person name="Ravi A."/>
            <person name="Getino M."/>
            <person name="Pursley I."/>
            <person name="Horton D.L."/>
            <person name="Alikhan N.F."/>
            <person name="Baker D."/>
            <person name="Gharbi K."/>
            <person name="Hall N."/>
            <person name="Watson M."/>
            <person name="Adriaenssens E.M."/>
            <person name="Foster-Nyarko E."/>
            <person name="Jarju S."/>
            <person name="Secka A."/>
            <person name="Antonio M."/>
            <person name="Oren A."/>
            <person name="Chaudhuri R.R."/>
            <person name="La Ragione R."/>
            <person name="Hildebrand F."/>
            <person name="Pallen M.J."/>
        </authorList>
    </citation>
    <scope>NUCLEOTIDE SEQUENCE</scope>
    <source>
        <strain evidence="9">8470</strain>
    </source>
</reference>
<evidence type="ECO:0000256" key="3">
    <source>
        <dbReference type="ARBA" id="ARBA00012662"/>
    </source>
</evidence>
<keyword evidence="5" id="KW-0378">Hydrolase</keyword>
<evidence type="ECO:0000256" key="5">
    <source>
        <dbReference type="ARBA" id="ARBA00022801"/>
    </source>
</evidence>
<feature type="domain" description="Glycoside hydrolase family 29 N-terminal" evidence="8">
    <location>
        <begin position="22"/>
        <end position="330"/>
    </location>
</feature>
<gene>
    <name evidence="9" type="ORF">H9928_04860</name>
</gene>
<reference evidence="9" key="2">
    <citation type="submission" date="2021-04" db="EMBL/GenBank/DDBJ databases">
        <authorList>
            <person name="Gilroy R."/>
        </authorList>
    </citation>
    <scope>NUCLEOTIDE SEQUENCE</scope>
    <source>
        <strain evidence="9">8470</strain>
    </source>
</reference>
<proteinExistence type="inferred from homology"/>
<evidence type="ECO:0000256" key="7">
    <source>
        <dbReference type="SAM" id="SignalP"/>
    </source>
</evidence>
<dbReference type="InterPro" id="IPR017853">
    <property type="entry name" value="GH"/>
</dbReference>
<name>A0A948TM85_9BACT</name>
<feature type="signal peptide" evidence="7">
    <location>
        <begin position="1"/>
        <end position="19"/>
    </location>
</feature>
<comment type="caution">
    <text evidence="9">The sequence shown here is derived from an EMBL/GenBank/DDBJ whole genome shotgun (WGS) entry which is preliminary data.</text>
</comment>
<dbReference type="GO" id="GO:0005764">
    <property type="term" value="C:lysosome"/>
    <property type="evidence" value="ECO:0007669"/>
    <property type="project" value="TreeGrafter"/>
</dbReference>
<dbReference type="PANTHER" id="PTHR10030">
    <property type="entry name" value="ALPHA-L-FUCOSIDASE"/>
    <property type="match status" value="1"/>
</dbReference>
<dbReference type="Proteomes" id="UP000784286">
    <property type="component" value="Unassembled WGS sequence"/>
</dbReference>
<feature type="chain" id="PRO_5036991448" description="alpha-L-fucosidase" evidence="7">
    <location>
        <begin position="20"/>
        <end position="689"/>
    </location>
</feature>
<accession>A0A948TM85</accession>
<evidence type="ECO:0000256" key="2">
    <source>
        <dbReference type="ARBA" id="ARBA00007951"/>
    </source>
</evidence>
<dbReference type="SMART" id="SM00812">
    <property type="entry name" value="Alpha_L_fucos"/>
    <property type="match status" value="1"/>
</dbReference>
<evidence type="ECO:0000259" key="8">
    <source>
        <dbReference type="Pfam" id="PF01120"/>
    </source>
</evidence>
<dbReference type="InterPro" id="IPR057739">
    <property type="entry name" value="Glyco_hydro_29_N"/>
</dbReference>
<dbReference type="PANTHER" id="PTHR10030:SF37">
    <property type="entry name" value="ALPHA-L-FUCOSIDASE-RELATED"/>
    <property type="match status" value="1"/>
</dbReference>
<evidence type="ECO:0000256" key="6">
    <source>
        <dbReference type="ARBA" id="ARBA00023295"/>
    </source>
</evidence>
<dbReference type="Gene3D" id="3.20.20.80">
    <property type="entry name" value="Glycosidases"/>
    <property type="match status" value="1"/>
</dbReference>
<keyword evidence="4 7" id="KW-0732">Signal</keyword>
<dbReference type="InterPro" id="IPR016286">
    <property type="entry name" value="FUC_metazoa-typ"/>
</dbReference>